<organism evidence="2 3">
    <name type="scientific">Chitinophaga polysaccharea</name>
    <dbReference type="NCBI Taxonomy" id="1293035"/>
    <lineage>
        <taxon>Bacteria</taxon>
        <taxon>Pseudomonadati</taxon>
        <taxon>Bacteroidota</taxon>
        <taxon>Chitinophagia</taxon>
        <taxon>Chitinophagales</taxon>
        <taxon>Chitinophagaceae</taxon>
        <taxon>Chitinophaga</taxon>
    </lineage>
</organism>
<dbReference type="OrthoDB" id="9761519at2"/>
<dbReference type="AlphaFoldDB" id="A0A561PP76"/>
<sequence length="1045" mass="118653">MQYNIRFFLFRVLIAVLALACSRVSAQQERFDKVAAGFKSPGRDYGTVPFWVWNTKITKTLVDSMLNDYRKNDFGGVIIHARPGLITEYLSKEWFDLFDYSVQQAKKLGLNIWIYDENSYPTGFAGGLVADQMPEAYNQGQMLYMEEATQLPADLSPFFLCLKEQDGAYKDITSHVADESGKQGHYLLFRKVNYQKSNRGSVAGPIGVSYVDLMAKGVTDKFIDVTYKPYEKVVGREFGKTVKGVFSDEPTIINEGQHSVRWTPDLFDRFSHTWGYDLRLHLPSLFKEVGDWKRVRHNYYQVLLTLFIDRWAKPTYQYMAAHQLTGTGHYWEHGWPSPYHGPDNMAMYAWQQMPGIDMLFNQYNEDKPVQFGNIRAVRELGSVANQLGKTRTLSETYGGGGWELTFKDMKRLADWEFVLGVNFLNQHLSFSTLTGARKYDYPPSFSYHEPWWPYYNEMNHYYTRLSYLLSKGQQYNDILVLEPTTSAWMYYARNGENKRFFDITKAFNDFVTMMQRAYLEYDLGSENIIKDQGRVEGKHFVIGRRAYQYVVIPPGMENMDGTTFRLLQKYIAAGGRVVHFEQVQLIDGAPNKELNAIRQTVNEVSRSVLLHQLHNNGFSIAALHGDTIGGNIYHQRRRLADGELLLLTNASMTGAAAGNINMPGKDVLALDLYKGSIHHYDYTPQPEGVSIAFNIPPAGSMMLFVADKKIPGYEKERAPAQWTTVSASSTTVSRLTSNTLTIDFCDLQLHQPDSGYNQLHVGMASNMAFKHFGFTDGVGNPWNNRTQYRDAIVRRDTFATGTGYTATYHFKIQAGVHYQGFSAVIEHPELWQQVKINGVTIRQEPGQWWLDRSFGVYRIGQYIKAGDNELAITVSPMRVYAEIEPVYILGDFNLEAAAQGWTIVAPQPLQLGSWRSQGLPLYGQEVTYTKTFTAIRGVSYAITLGQWKGTVAAVKVNGRLAGTIIAEPNRLEIGPFVKEGNNTVEVTVIGSLKNLLGPFYNKPVPGLVDPGKWYNIKVQPPGNDYDLYDYGLMEDFQVQTATSRP</sequence>
<keyword evidence="3" id="KW-1185">Reference proteome</keyword>
<dbReference type="Proteomes" id="UP000320811">
    <property type="component" value="Unassembled WGS sequence"/>
</dbReference>
<keyword evidence="1" id="KW-0732">Signal</keyword>
<dbReference type="Pfam" id="PF17132">
    <property type="entry name" value="Glyco_hydro_106"/>
    <property type="match status" value="1"/>
</dbReference>
<dbReference type="EMBL" id="VIWO01000005">
    <property type="protein sequence ID" value="TWF39916.1"/>
    <property type="molecule type" value="Genomic_DNA"/>
</dbReference>
<reference evidence="2 3" key="1">
    <citation type="submission" date="2019-06" db="EMBL/GenBank/DDBJ databases">
        <title>Sorghum-associated microbial communities from plants grown in Nebraska, USA.</title>
        <authorList>
            <person name="Schachtman D."/>
        </authorList>
    </citation>
    <scope>NUCLEOTIDE SEQUENCE [LARGE SCALE GENOMIC DNA]</scope>
    <source>
        <strain evidence="2 3">1209</strain>
    </source>
</reference>
<dbReference type="InterPro" id="IPR053161">
    <property type="entry name" value="Ulvan_degrading_GH"/>
</dbReference>
<accession>A0A561PP76</accession>
<evidence type="ECO:0000313" key="3">
    <source>
        <dbReference type="Proteomes" id="UP000320811"/>
    </source>
</evidence>
<protein>
    <submittedName>
        <fullName evidence="2">Alpha-L-rhamnosidase-like protein</fullName>
    </submittedName>
</protein>
<proteinExistence type="predicted"/>
<name>A0A561PP76_9BACT</name>
<evidence type="ECO:0000256" key="1">
    <source>
        <dbReference type="SAM" id="SignalP"/>
    </source>
</evidence>
<feature type="signal peptide" evidence="1">
    <location>
        <begin position="1"/>
        <end position="26"/>
    </location>
</feature>
<dbReference type="PANTHER" id="PTHR36848">
    <property type="entry name" value="DNA-BINDING PROTEIN (PUTATIVE SECRETED PROTEIN)-RELATED"/>
    <property type="match status" value="1"/>
</dbReference>
<comment type="caution">
    <text evidence="2">The sequence shown here is derived from an EMBL/GenBank/DDBJ whole genome shotgun (WGS) entry which is preliminary data.</text>
</comment>
<evidence type="ECO:0000313" key="2">
    <source>
        <dbReference type="EMBL" id="TWF39916.1"/>
    </source>
</evidence>
<dbReference type="RefSeq" id="WP_145671091.1">
    <property type="nucleotide sequence ID" value="NZ_VIWO01000005.1"/>
</dbReference>
<feature type="chain" id="PRO_5022030529" evidence="1">
    <location>
        <begin position="27"/>
        <end position="1045"/>
    </location>
</feature>
<gene>
    <name evidence="2" type="ORF">FHW36_105357</name>
</gene>
<dbReference type="PANTHER" id="PTHR36848:SF2">
    <property type="entry name" value="SECRETED PROTEIN"/>
    <property type="match status" value="1"/>
</dbReference>